<dbReference type="Pfam" id="PF18518">
    <property type="entry name" value="TcA_RBD"/>
    <property type="match status" value="1"/>
</dbReference>
<comment type="caution">
    <text evidence="4">The sequence shown here is derived from an EMBL/GenBank/DDBJ whole genome shotgun (WGS) entry which is preliminary data.</text>
</comment>
<dbReference type="InterPro" id="IPR046839">
    <property type="entry name" value="ABC_toxin_N"/>
</dbReference>
<evidence type="ECO:0000313" key="4">
    <source>
        <dbReference type="EMBL" id="RUT65341.1"/>
    </source>
</evidence>
<dbReference type="Proteomes" id="UP000286908">
    <property type="component" value="Unassembled WGS sequence"/>
</dbReference>
<name>A0A433ZTA5_MORMO</name>
<feature type="domain" description="TcA receptor binding" evidence="2">
    <location>
        <begin position="902"/>
        <end position="1025"/>
    </location>
</feature>
<evidence type="ECO:0000259" key="1">
    <source>
        <dbReference type="Pfam" id="PF18413"/>
    </source>
</evidence>
<evidence type="ECO:0000259" key="3">
    <source>
        <dbReference type="Pfam" id="PF20220"/>
    </source>
</evidence>
<dbReference type="Pfam" id="PF18413">
    <property type="entry name" value="Neuraminidase"/>
    <property type="match status" value="1"/>
</dbReference>
<gene>
    <name evidence="4" type="ORF">CKG00_02205</name>
</gene>
<dbReference type="Pfam" id="PF20220">
    <property type="entry name" value="ABC_toxin_N"/>
    <property type="match status" value="1"/>
</dbReference>
<evidence type="ECO:0000259" key="2">
    <source>
        <dbReference type="Pfam" id="PF18518"/>
    </source>
</evidence>
<dbReference type="InterPro" id="IPR041568">
    <property type="entry name" value="TcA_RBD"/>
</dbReference>
<evidence type="ECO:0000313" key="5">
    <source>
        <dbReference type="Proteomes" id="UP000286908"/>
    </source>
</evidence>
<accession>A0A433ZTA5</accession>
<protein>
    <submittedName>
        <fullName evidence="4">Insecticidal toxin protein</fullName>
    </submittedName>
</protein>
<feature type="non-terminal residue" evidence="4">
    <location>
        <position position="1"/>
    </location>
</feature>
<reference evidence="4 5" key="1">
    <citation type="submission" date="2017-08" db="EMBL/GenBank/DDBJ databases">
        <title>Draft genome sequence of pheromone producing symbiont Morganella morganii, of the female New Zealand grass grub Costelytra giveni.</title>
        <authorList>
            <person name="Laugraud A."/>
            <person name="Young S.D."/>
            <person name="Hurst M.H."/>
        </authorList>
    </citation>
    <scope>NUCLEOTIDE SEQUENCE [LARGE SCALE GENOMIC DNA]</scope>
    <source>
        <strain evidence="4 5">MMsCG</strain>
    </source>
</reference>
<proteinExistence type="predicted"/>
<dbReference type="InterPro" id="IPR041079">
    <property type="entry name" value="Neuraminidase-like"/>
</dbReference>
<feature type="domain" description="ABC toxin N-terminal" evidence="3">
    <location>
        <begin position="227"/>
        <end position="328"/>
    </location>
</feature>
<sequence>LITAAMQLETPEQGESLLRWLDNNHRDRIPLTRDFWKMLMDNTTPDLQARWCEALAQRVLLIRTLALTGAELQILSKGAPVSTVAELREIGEFHRMVNRCGEKAGDVLEQLNSGYLEQGLLSKASGISYIIFMSVLKIAASTHITSWQQLAKLPAYLDIVDTLHILPEEFTSLLTITEKTAPTYEELTTVAGKLQAGLNEQQTQQMQNQLEPRRSEALSGEYRALIMKKPLASRDDIWRELLVDGKVSADITTTRLADAIAGIQLYISRTIAGDEPGAESAVLERQFFKEWDIYNKRYSTWAGVSQLVYYPENTIDPTIRIGQTGMMNTMLEQLSQSELNSDTLENGFRQYLTTFEQVANLKVVSGYHDTIDVNEGNTWFIGTSQTEPKKYYWRKADHSKCQYGRFAANAWSDWKEITCAINPYQEMVRPVIFRSLLYLLWVEEQIRKDEDGKKDISAFSVKLTHIKYDGSWASPFSYDVTDKLKSTSQNPGLYCSANLDDNTLTIACYKKGKDQDTTTPALYFGLCIQQDMSGTDAPKLTDTLAIVKSQLDTVSVVKVNTLMSGKYHTEFSLVSQGGNQSLNLSLSPGGFSIDKDYILTFKPEAYITIDPNKLFHYIGDAIRDRCIEDFNYFNDDSDFSIYSPENIKLQPLNSDIPDGDATLTVLKKETSQENFQYLTITGKTSWNIPEGFICKNTKNGTSCLLQIDNSWDTHAGYYPYDNSSIPEFSSDATKYTLHPGFSEPDAELNTGKLIKRAEPLRTDNICLDFIASNGGVFEFIKGSDTGMSAPKYPVSSTETLPFSFGSLSLKLPNQDNKQTITIKVSYTGMEPLVASTRYQLTLETPKISESVISLHTTADGAQYMEWDAYRTRLNTLFARQLIERANNGIDAVLSPETQNLREPKPGVGTYVTLTLKPYDQAIHGSDRKFTIQRGDILVDGDIYPVIDAAVKTKTSTTVNLFIPHLGYNDKQLFLRAHFQSGDKNWIKFIPYGNGWKLDTSYNNGTFPGLESVSGLSQPDEPMDFSGANALYFWELFYYTPMMVAMRLLQEQDFTGANLWLSYIWRPAASGAGDWRVRPLKEDTS</sequence>
<feature type="domain" description="Neuraminidase-like" evidence="1">
    <location>
        <begin position="361"/>
        <end position="510"/>
    </location>
</feature>
<dbReference type="EMBL" id="NRQY01000001">
    <property type="protein sequence ID" value="RUT65341.1"/>
    <property type="molecule type" value="Genomic_DNA"/>
</dbReference>
<dbReference type="AlphaFoldDB" id="A0A433ZTA5"/>
<organism evidence="4 5">
    <name type="scientific">Morganella morganii</name>
    <name type="common">Proteus morganii</name>
    <dbReference type="NCBI Taxonomy" id="582"/>
    <lineage>
        <taxon>Bacteria</taxon>
        <taxon>Pseudomonadati</taxon>
        <taxon>Pseudomonadota</taxon>
        <taxon>Gammaproteobacteria</taxon>
        <taxon>Enterobacterales</taxon>
        <taxon>Morganellaceae</taxon>
        <taxon>Morganella</taxon>
    </lineage>
</organism>